<comment type="function">
    <text evidence="7">This protein is part of the stalk that links CF(0) to CF(1). It either transmits conformational changes from CF(0) to CF(1) or is implicated in proton conduction.</text>
</comment>
<keyword evidence="7" id="KW-1003">Cell membrane</keyword>
<dbReference type="GeneID" id="56439145"/>
<dbReference type="GO" id="GO:0045259">
    <property type="term" value="C:proton-transporting ATP synthase complex"/>
    <property type="evidence" value="ECO:0007669"/>
    <property type="project" value="UniProtKB-KW"/>
</dbReference>
<dbReference type="EMBL" id="CP002873">
    <property type="protein sequence ID" value="AGA65397.1"/>
    <property type="molecule type" value="Genomic_DNA"/>
</dbReference>
<dbReference type="InterPro" id="IPR026015">
    <property type="entry name" value="ATP_synth_OSCP/delta_N_sf"/>
</dbReference>
<dbReference type="Proteomes" id="UP000010793">
    <property type="component" value="Chromosome"/>
</dbReference>
<organism evidence="8 9">
    <name type="scientific">Brachyspira pilosicoli P43/6/78</name>
    <dbReference type="NCBI Taxonomy" id="1042417"/>
    <lineage>
        <taxon>Bacteria</taxon>
        <taxon>Pseudomonadati</taxon>
        <taxon>Spirochaetota</taxon>
        <taxon>Spirochaetia</taxon>
        <taxon>Brachyspirales</taxon>
        <taxon>Brachyspiraceae</taxon>
        <taxon>Brachyspira</taxon>
    </lineage>
</organism>
<evidence type="ECO:0000256" key="7">
    <source>
        <dbReference type="HAMAP-Rule" id="MF_01416"/>
    </source>
</evidence>
<dbReference type="HAMAP" id="MF_01416">
    <property type="entry name" value="ATP_synth_delta_bact"/>
    <property type="match status" value="1"/>
</dbReference>
<dbReference type="NCBIfam" id="TIGR01145">
    <property type="entry name" value="ATP_synt_delta"/>
    <property type="match status" value="1"/>
</dbReference>
<dbReference type="Gene3D" id="1.10.520.20">
    <property type="entry name" value="N-terminal domain of the delta subunit of the F1F0-ATP synthase"/>
    <property type="match status" value="1"/>
</dbReference>
<dbReference type="RefSeq" id="WP_013243523.1">
    <property type="nucleotide sequence ID" value="NC_019908.1"/>
</dbReference>
<dbReference type="PRINTS" id="PR00125">
    <property type="entry name" value="ATPASEDELTA"/>
</dbReference>
<dbReference type="Pfam" id="PF00213">
    <property type="entry name" value="OSCP"/>
    <property type="match status" value="1"/>
</dbReference>
<evidence type="ECO:0000256" key="3">
    <source>
        <dbReference type="ARBA" id="ARBA00022781"/>
    </source>
</evidence>
<evidence type="ECO:0000313" key="8">
    <source>
        <dbReference type="EMBL" id="AGA65397.1"/>
    </source>
</evidence>
<keyword evidence="3 7" id="KW-0375">Hydrogen ion transport</keyword>
<dbReference type="AlphaFoldDB" id="A0A3B6VUN4"/>
<comment type="similarity">
    <text evidence="7">Belongs to the ATPase delta chain family.</text>
</comment>
<sequence>MNPITAEIFTNLKTEIFNEVQKEKTARFKRIVKNEASAKNYAKAMFDAANELKKIDIIKKDFDIIYSSLFEDKDTFSFFTSNFIDGNVRVDVIRRVYENKISHEALNLLSILVEKDLFNILPAIIVEYENLCNEFYDILSVRITIAKELEGIEELKRDIIKMVNKNVHFYIDINESIIGGIIVEIEDIIYDYSMKRLLNNVKDSLLAE</sequence>
<name>A0A3B6VUN4_BRAPL</name>
<comment type="function">
    <text evidence="7">F(1)F(0) ATP synthase produces ATP from ADP in the presence of a proton or sodium gradient. F-type ATPases consist of two structural domains, F(1) containing the extramembraneous catalytic core and F(0) containing the membrane proton channel, linked together by a central stalk and a peripheral stalk. During catalysis, ATP synthesis in the catalytic domain of F(1) is coupled via a rotary mechanism of the central stalk subunits to proton translocation.</text>
</comment>
<comment type="subcellular location">
    <subcellularLocation>
        <location evidence="7">Cell membrane</location>
        <topology evidence="7">Peripheral membrane protein</topology>
    </subcellularLocation>
    <subcellularLocation>
        <location evidence="1">Membrane</location>
    </subcellularLocation>
</comment>
<evidence type="ECO:0000256" key="1">
    <source>
        <dbReference type="ARBA" id="ARBA00004370"/>
    </source>
</evidence>
<keyword evidence="6 7" id="KW-0066">ATP synthesis</keyword>
<dbReference type="GO" id="GO:0005886">
    <property type="term" value="C:plasma membrane"/>
    <property type="evidence" value="ECO:0007669"/>
    <property type="project" value="UniProtKB-SubCell"/>
</dbReference>
<accession>A0A3B6VUN4</accession>
<keyword evidence="2 7" id="KW-0813">Transport</keyword>
<evidence type="ECO:0000256" key="6">
    <source>
        <dbReference type="ARBA" id="ARBA00023310"/>
    </source>
</evidence>
<proteinExistence type="inferred from homology"/>
<protein>
    <recommendedName>
        <fullName evidence="7">ATP synthase subunit delta</fullName>
    </recommendedName>
    <alternativeName>
        <fullName evidence="7">ATP synthase F(1) sector subunit delta</fullName>
    </alternativeName>
    <alternativeName>
        <fullName evidence="7">F-type ATPase subunit delta</fullName>
        <shortName evidence="7">F-ATPase subunit delta</shortName>
    </alternativeName>
</protein>
<keyword evidence="7" id="KW-0139">CF(1)</keyword>
<gene>
    <name evidence="7" type="primary">atpH</name>
    <name evidence="8" type="ORF">BPP43_00145</name>
</gene>
<dbReference type="SUPFAM" id="SSF47928">
    <property type="entry name" value="N-terminal domain of the delta subunit of the F1F0-ATP synthase"/>
    <property type="match status" value="1"/>
</dbReference>
<evidence type="ECO:0000256" key="5">
    <source>
        <dbReference type="ARBA" id="ARBA00023136"/>
    </source>
</evidence>
<keyword evidence="5 7" id="KW-0472">Membrane</keyword>
<keyword evidence="9" id="KW-1185">Reference proteome</keyword>
<dbReference type="KEGG" id="bpip:BPP43_00145"/>
<dbReference type="InterPro" id="IPR000711">
    <property type="entry name" value="ATPase_OSCP/dsu"/>
</dbReference>
<dbReference type="GO" id="GO:0046933">
    <property type="term" value="F:proton-transporting ATP synthase activity, rotational mechanism"/>
    <property type="evidence" value="ECO:0007669"/>
    <property type="project" value="UniProtKB-UniRule"/>
</dbReference>
<dbReference type="InterPro" id="IPR020781">
    <property type="entry name" value="ATPase_OSCP/d_CS"/>
</dbReference>
<dbReference type="PANTHER" id="PTHR11910">
    <property type="entry name" value="ATP SYNTHASE DELTA CHAIN"/>
    <property type="match status" value="1"/>
</dbReference>
<keyword evidence="4 7" id="KW-0406">Ion transport</keyword>
<dbReference type="PROSITE" id="PS00389">
    <property type="entry name" value="ATPASE_DELTA"/>
    <property type="match status" value="1"/>
</dbReference>
<evidence type="ECO:0000256" key="2">
    <source>
        <dbReference type="ARBA" id="ARBA00022448"/>
    </source>
</evidence>
<reference evidence="8 9" key="1">
    <citation type="journal article" date="2013" name="Genome Announc.">
        <title>Complete Genome Sequence of the Porcine Strain Brachyspira pilosicoli P43/6/78(T.).</title>
        <authorList>
            <person name="Lin C."/>
            <person name="den Bakker H.C."/>
            <person name="Suzuki H."/>
            <person name="Lefebure T."/>
            <person name="Ponnala L."/>
            <person name="Sun Q."/>
            <person name="Stanhope M.J."/>
            <person name="Wiedmann M."/>
            <person name="Duhamel G.E."/>
        </authorList>
    </citation>
    <scope>NUCLEOTIDE SEQUENCE [LARGE SCALE GENOMIC DNA]</scope>
    <source>
        <strain evidence="8 9">P43/6/78</strain>
    </source>
</reference>
<evidence type="ECO:0000256" key="4">
    <source>
        <dbReference type="ARBA" id="ARBA00023065"/>
    </source>
</evidence>
<evidence type="ECO:0000313" key="9">
    <source>
        <dbReference type="Proteomes" id="UP000010793"/>
    </source>
</evidence>